<dbReference type="InterPro" id="IPR023346">
    <property type="entry name" value="Lysozyme-like_dom_sf"/>
</dbReference>
<comment type="catalytic activity">
    <reaction evidence="8">
        <text>[GlcNAc-(1-&gt;4)-Mur2Ac(oyl-L-Ala-gamma-D-Glu-L-Lys-D-Ala-D-Ala)](n)-di-trans,octa-cis-undecaprenyl diphosphate + beta-D-GlcNAc-(1-&gt;4)-Mur2Ac(oyl-L-Ala-gamma-D-Glu-L-Lys-D-Ala-D-Ala)-di-trans,octa-cis-undecaprenyl diphosphate = [GlcNAc-(1-&gt;4)-Mur2Ac(oyl-L-Ala-gamma-D-Glu-L-Lys-D-Ala-D-Ala)](n+1)-di-trans,octa-cis-undecaprenyl diphosphate + di-trans,octa-cis-undecaprenyl diphosphate + H(+)</text>
        <dbReference type="Rhea" id="RHEA:23708"/>
        <dbReference type="Rhea" id="RHEA-COMP:9602"/>
        <dbReference type="Rhea" id="RHEA-COMP:9603"/>
        <dbReference type="ChEBI" id="CHEBI:15378"/>
        <dbReference type="ChEBI" id="CHEBI:58405"/>
        <dbReference type="ChEBI" id="CHEBI:60033"/>
        <dbReference type="ChEBI" id="CHEBI:78435"/>
        <dbReference type="EC" id="2.4.99.28"/>
    </reaction>
</comment>
<evidence type="ECO:0000256" key="7">
    <source>
        <dbReference type="ARBA" id="ARBA00044770"/>
    </source>
</evidence>
<evidence type="ECO:0000259" key="10">
    <source>
        <dbReference type="Pfam" id="PF00912"/>
    </source>
</evidence>
<keyword evidence="1" id="KW-0121">Carboxypeptidase</keyword>
<keyword evidence="4" id="KW-0808">Transferase</keyword>
<dbReference type="InterPro" id="IPR050396">
    <property type="entry name" value="Glycosyltr_51/Transpeptidase"/>
</dbReference>
<dbReference type="Gene3D" id="1.10.3810.10">
    <property type="entry name" value="Biosynthetic peptidoglycan transglycosylase-like"/>
    <property type="match status" value="1"/>
</dbReference>
<dbReference type="PANTHER" id="PTHR32282">
    <property type="entry name" value="BINDING PROTEIN TRANSPEPTIDASE, PUTATIVE-RELATED"/>
    <property type="match status" value="1"/>
</dbReference>
<sequence>MLFMSAFWFWNCLPDPLFDASFSTVLVDRDGKLLSAAIAADEQWRFPPRTRVPEKIRKAFVAYEDKRFFSHYGVDPLAFLRAMGQNLRSRKVVSGASTITMQVIRLARQGQPRTIREKLIEMIMALRLELSLNKEDILALYVSHAPFGGNVVGLDAASWRYFGREPEQLSWAESAMLAVLPNSPALVHPGKNRIRLLKKRNDLLDKLRETGAIDDMSCTLGKEEQLPPAPHSLPMLAPHLLARIRKESADIADRGRIQTSLNKQFQTRSIEILDRYHALLASGGIHNAAALILDVNSGQALAYVGNVHDFRSDEHGNYVDIITAPRSTGSTLKPFLYAGMIAAGELLPTQLVPDIPTKLGGFRPQNFSETYQGAVPASMALARSLNVPTVRLLSSYSVDRFSALLKRLGMTTLHRPAQQYGLSLIIGGAEGSLWELTGMYASMARRLNNYATNTPDAPAFFPPTYQIGTRLIAPQENPLDAAACWLTFEAMLEVVRPGAESAWEYFPSAHKIAWKTGTSYGFRDAWAIGVTPQYAVGVWVGNADGEGRPNLTGSVAAAPILFELFDVVQPHGWFPAPELDLVPIEVCAKSGYRAGPNCETRKTIRVPRAALRAGSCPYCQIIHTDSLEQWRVHSNCEPVAAIRSRSWFVLPPAMEWYYKQAHSDYQPLPPYRDDCLATLTETNTPAMTLMYPPRNGKIYIPIELSGQRGRVVFELAHRTPQKSVYWHLDDQYLGETRDIHQVSLAPSPGEHTLTLVDEDGEFLQSRFTVLTKEE</sequence>
<dbReference type="STRING" id="1499966.U14_00665"/>
<dbReference type="Gene3D" id="3.40.710.10">
    <property type="entry name" value="DD-peptidase/beta-lactamase superfamily"/>
    <property type="match status" value="1"/>
</dbReference>
<dbReference type="Pfam" id="PF06832">
    <property type="entry name" value="BiPBP_C"/>
    <property type="match status" value="1"/>
</dbReference>
<dbReference type="EC" id="2.4.99.28" evidence="7"/>
<dbReference type="Pfam" id="PF00912">
    <property type="entry name" value="Transgly"/>
    <property type="match status" value="1"/>
</dbReference>
<dbReference type="InterPro" id="IPR011815">
    <property type="entry name" value="PBP_1c"/>
</dbReference>
<evidence type="ECO:0000313" key="13">
    <source>
        <dbReference type="Proteomes" id="UP000030700"/>
    </source>
</evidence>
<dbReference type="InterPro" id="IPR036950">
    <property type="entry name" value="PBP_transglycosylase"/>
</dbReference>
<keyword evidence="13" id="KW-1185">Reference proteome</keyword>
<dbReference type="AlphaFoldDB" id="A0A0S6VVX4"/>
<feature type="domain" description="Penicillin-binding protein transpeptidase" evidence="9">
    <location>
        <begin position="289"/>
        <end position="560"/>
    </location>
</feature>
<reference evidence="12" key="1">
    <citation type="journal article" date="2015" name="PeerJ">
        <title>First genomic representation of candidate bacterial phylum KSB3 points to enhanced environmental sensing as a trigger of wastewater bulking.</title>
        <authorList>
            <person name="Sekiguchi Y."/>
            <person name="Ohashi A."/>
            <person name="Parks D.H."/>
            <person name="Yamauchi T."/>
            <person name="Tyson G.W."/>
            <person name="Hugenholtz P."/>
        </authorList>
    </citation>
    <scope>NUCLEOTIDE SEQUENCE [LARGE SCALE GENOMIC DNA]</scope>
</reference>
<dbReference type="Pfam" id="PF00905">
    <property type="entry name" value="Transpeptidase"/>
    <property type="match status" value="1"/>
</dbReference>
<dbReference type="InterPro" id="IPR009647">
    <property type="entry name" value="PBP_C"/>
</dbReference>
<keyword evidence="2" id="KW-0645">Protease</keyword>
<dbReference type="GO" id="GO:0008955">
    <property type="term" value="F:peptidoglycan glycosyltransferase activity"/>
    <property type="evidence" value="ECO:0007669"/>
    <property type="project" value="UniProtKB-EC"/>
</dbReference>
<evidence type="ECO:0000256" key="6">
    <source>
        <dbReference type="ARBA" id="ARBA00023268"/>
    </source>
</evidence>
<proteinExistence type="predicted"/>
<dbReference type="NCBIfam" id="TIGR02073">
    <property type="entry name" value="PBP_1c"/>
    <property type="match status" value="1"/>
</dbReference>
<dbReference type="GO" id="GO:0009252">
    <property type="term" value="P:peptidoglycan biosynthetic process"/>
    <property type="evidence" value="ECO:0007669"/>
    <property type="project" value="InterPro"/>
</dbReference>
<evidence type="ECO:0000259" key="9">
    <source>
        <dbReference type="Pfam" id="PF00905"/>
    </source>
</evidence>
<feature type="domain" description="Penicillin-binding C-terminal" evidence="11">
    <location>
        <begin position="681"/>
        <end position="766"/>
    </location>
</feature>
<evidence type="ECO:0000256" key="1">
    <source>
        <dbReference type="ARBA" id="ARBA00022645"/>
    </source>
</evidence>
<dbReference type="SUPFAM" id="SSF53955">
    <property type="entry name" value="Lysozyme-like"/>
    <property type="match status" value="1"/>
</dbReference>
<protein>
    <recommendedName>
        <fullName evidence="7">peptidoglycan glycosyltransferase</fullName>
        <ecNumber evidence="7">2.4.99.28</ecNumber>
    </recommendedName>
</protein>
<dbReference type="InterPro" id="IPR001264">
    <property type="entry name" value="Glyco_trans_51"/>
</dbReference>
<organism evidence="12">
    <name type="scientific">Candidatus Moduliflexus flocculans</name>
    <dbReference type="NCBI Taxonomy" id="1499966"/>
    <lineage>
        <taxon>Bacteria</taxon>
        <taxon>Candidatus Moduliflexota</taxon>
        <taxon>Candidatus Moduliflexia</taxon>
        <taxon>Candidatus Moduliflexales</taxon>
        <taxon>Candidatus Moduliflexaceae</taxon>
    </lineage>
</organism>
<evidence type="ECO:0000256" key="5">
    <source>
        <dbReference type="ARBA" id="ARBA00022801"/>
    </source>
</evidence>
<evidence type="ECO:0000259" key="11">
    <source>
        <dbReference type="Pfam" id="PF06832"/>
    </source>
</evidence>
<keyword evidence="6" id="KW-0511">Multifunctional enzyme</keyword>
<evidence type="ECO:0000256" key="8">
    <source>
        <dbReference type="ARBA" id="ARBA00049902"/>
    </source>
</evidence>
<feature type="domain" description="Glycosyl transferase family 51" evidence="10">
    <location>
        <begin position="40"/>
        <end position="207"/>
    </location>
</feature>
<dbReference type="HOGENOM" id="CLU_006354_7_2_0"/>
<evidence type="ECO:0000313" key="12">
    <source>
        <dbReference type="EMBL" id="GAK49443.1"/>
    </source>
</evidence>
<dbReference type="GO" id="GO:0008658">
    <property type="term" value="F:penicillin binding"/>
    <property type="evidence" value="ECO:0007669"/>
    <property type="project" value="InterPro"/>
</dbReference>
<dbReference type="GO" id="GO:0030288">
    <property type="term" value="C:outer membrane-bounded periplasmic space"/>
    <property type="evidence" value="ECO:0007669"/>
    <property type="project" value="TreeGrafter"/>
</dbReference>
<dbReference type="InterPro" id="IPR001460">
    <property type="entry name" value="PCN-bd_Tpept"/>
</dbReference>
<evidence type="ECO:0000256" key="2">
    <source>
        <dbReference type="ARBA" id="ARBA00022670"/>
    </source>
</evidence>
<evidence type="ECO:0000256" key="3">
    <source>
        <dbReference type="ARBA" id="ARBA00022676"/>
    </source>
</evidence>
<evidence type="ECO:0000256" key="4">
    <source>
        <dbReference type="ARBA" id="ARBA00022679"/>
    </source>
</evidence>
<name>A0A0S6VVX4_9BACT</name>
<keyword evidence="5" id="KW-0378">Hydrolase</keyword>
<dbReference type="PANTHER" id="PTHR32282:SF15">
    <property type="entry name" value="PENICILLIN-BINDING PROTEIN 1C"/>
    <property type="match status" value="1"/>
</dbReference>
<dbReference type="EMBL" id="DF820455">
    <property type="protein sequence ID" value="GAK49443.1"/>
    <property type="molecule type" value="Genomic_DNA"/>
</dbReference>
<accession>A0A0S6VVX4</accession>
<dbReference type="SUPFAM" id="SSF56601">
    <property type="entry name" value="beta-lactamase/transpeptidase-like"/>
    <property type="match status" value="1"/>
</dbReference>
<dbReference type="Proteomes" id="UP000030700">
    <property type="component" value="Unassembled WGS sequence"/>
</dbReference>
<gene>
    <name evidence="12" type="ORF">U14_00665</name>
</gene>
<dbReference type="GO" id="GO:0004180">
    <property type="term" value="F:carboxypeptidase activity"/>
    <property type="evidence" value="ECO:0007669"/>
    <property type="project" value="UniProtKB-KW"/>
</dbReference>
<dbReference type="GO" id="GO:0006508">
    <property type="term" value="P:proteolysis"/>
    <property type="evidence" value="ECO:0007669"/>
    <property type="project" value="UniProtKB-KW"/>
</dbReference>
<dbReference type="InterPro" id="IPR012338">
    <property type="entry name" value="Beta-lactam/transpept-like"/>
</dbReference>
<keyword evidence="3" id="KW-0328">Glycosyltransferase</keyword>